<proteinExistence type="predicted"/>
<accession>A0A8D8FIC0</accession>
<name>A0A8D8FIC0_CULPI</name>
<evidence type="ECO:0000256" key="1">
    <source>
        <dbReference type="SAM" id="MobiDB-lite"/>
    </source>
</evidence>
<organism evidence="2">
    <name type="scientific">Culex pipiens</name>
    <name type="common">House mosquito</name>
    <dbReference type="NCBI Taxonomy" id="7175"/>
    <lineage>
        <taxon>Eukaryota</taxon>
        <taxon>Metazoa</taxon>
        <taxon>Ecdysozoa</taxon>
        <taxon>Arthropoda</taxon>
        <taxon>Hexapoda</taxon>
        <taxon>Insecta</taxon>
        <taxon>Pterygota</taxon>
        <taxon>Neoptera</taxon>
        <taxon>Endopterygota</taxon>
        <taxon>Diptera</taxon>
        <taxon>Nematocera</taxon>
        <taxon>Culicoidea</taxon>
        <taxon>Culicidae</taxon>
        <taxon>Culicinae</taxon>
        <taxon>Culicini</taxon>
        <taxon>Culex</taxon>
        <taxon>Culex</taxon>
    </lineage>
</organism>
<evidence type="ECO:0000313" key="2">
    <source>
        <dbReference type="EMBL" id="CAG6471149.1"/>
    </source>
</evidence>
<sequence length="102" mass="11237">MFVGSTGHHSGRVQRIDSDANAAYSAAHHHEGGLPNYCSQGENYQRAGLRTVQADRWRRNSSTRQRVPPGRADGGLRKALHDSLQAGGRENRLAYCYANDSD</sequence>
<protein>
    <submittedName>
        <fullName evidence="2">(northern house mosquito) hypothetical protein</fullName>
    </submittedName>
</protein>
<dbReference type="EMBL" id="HBUE01067093">
    <property type="protein sequence ID" value="CAG6471149.1"/>
    <property type="molecule type" value="Transcribed_RNA"/>
</dbReference>
<reference evidence="2" key="1">
    <citation type="submission" date="2021-05" db="EMBL/GenBank/DDBJ databases">
        <authorList>
            <person name="Alioto T."/>
            <person name="Alioto T."/>
            <person name="Gomez Garrido J."/>
        </authorList>
    </citation>
    <scope>NUCLEOTIDE SEQUENCE</scope>
</reference>
<feature type="region of interest" description="Disordered" evidence="1">
    <location>
        <begin position="1"/>
        <end position="41"/>
    </location>
</feature>
<feature type="region of interest" description="Disordered" evidence="1">
    <location>
        <begin position="53"/>
        <end position="84"/>
    </location>
</feature>
<dbReference type="AlphaFoldDB" id="A0A8D8FIC0"/>